<keyword evidence="1" id="KW-0472">Membrane</keyword>
<feature type="transmembrane region" description="Helical" evidence="1">
    <location>
        <begin position="14"/>
        <end position="33"/>
    </location>
</feature>
<keyword evidence="3" id="KW-1185">Reference proteome</keyword>
<comment type="caution">
    <text evidence="2">The sequence shown here is derived from an EMBL/GenBank/DDBJ whole genome shotgun (WGS) entry which is preliminary data.</text>
</comment>
<dbReference type="InParanoid" id="A0A395JQR5"/>
<dbReference type="AlphaFoldDB" id="A0A395JQR5"/>
<keyword evidence="1" id="KW-1133">Transmembrane helix</keyword>
<name>A0A395JQR5_9GAMM</name>
<evidence type="ECO:0000313" key="2">
    <source>
        <dbReference type="EMBL" id="RBP51060.1"/>
    </source>
</evidence>
<accession>A0A395JQR5</accession>
<proteinExistence type="predicted"/>
<protein>
    <submittedName>
        <fullName evidence="2">Uncharacterized protein</fullName>
    </submittedName>
</protein>
<gene>
    <name evidence="2" type="ORF">DFR28_102479</name>
</gene>
<evidence type="ECO:0000313" key="3">
    <source>
        <dbReference type="Proteomes" id="UP000253083"/>
    </source>
</evidence>
<evidence type="ECO:0000256" key="1">
    <source>
        <dbReference type="SAM" id="Phobius"/>
    </source>
</evidence>
<dbReference type="EMBL" id="QNRT01000002">
    <property type="protein sequence ID" value="RBP51060.1"/>
    <property type="molecule type" value="Genomic_DNA"/>
</dbReference>
<dbReference type="Proteomes" id="UP000253083">
    <property type="component" value="Unassembled WGS sequence"/>
</dbReference>
<organism evidence="2 3">
    <name type="scientific">Arenicella xantha</name>
    <dbReference type="NCBI Taxonomy" id="644221"/>
    <lineage>
        <taxon>Bacteria</taxon>
        <taxon>Pseudomonadati</taxon>
        <taxon>Pseudomonadota</taxon>
        <taxon>Gammaproteobacteria</taxon>
        <taxon>Arenicellales</taxon>
        <taxon>Arenicellaceae</taxon>
        <taxon>Arenicella</taxon>
    </lineage>
</organism>
<reference evidence="2 3" key="1">
    <citation type="submission" date="2018-06" db="EMBL/GenBank/DDBJ databases">
        <title>Genomic Encyclopedia of Type Strains, Phase IV (KMG-IV): sequencing the most valuable type-strain genomes for metagenomic binning, comparative biology and taxonomic classification.</title>
        <authorList>
            <person name="Goeker M."/>
        </authorList>
    </citation>
    <scope>NUCLEOTIDE SEQUENCE [LARGE SCALE GENOMIC DNA]</scope>
    <source>
        <strain evidence="2 3">DSM 24032</strain>
    </source>
</reference>
<keyword evidence="1" id="KW-0812">Transmembrane</keyword>
<sequence>MHCYLSAIFIEGNMVALTIGGGCLALILSVFLAQQIDDD</sequence>